<evidence type="ECO:0000313" key="4">
    <source>
        <dbReference type="Proteomes" id="UP001187315"/>
    </source>
</evidence>
<evidence type="ECO:0000259" key="2">
    <source>
        <dbReference type="PROSITE" id="PS50835"/>
    </source>
</evidence>
<dbReference type="SUPFAM" id="SSF48726">
    <property type="entry name" value="Immunoglobulin"/>
    <property type="match status" value="1"/>
</dbReference>
<protein>
    <recommendedName>
        <fullName evidence="2">Ig-like domain-containing protein</fullName>
    </recommendedName>
</protein>
<dbReference type="InterPro" id="IPR003597">
    <property type="entry name" value="Ig_C1-set"/>
</dbReference>
<dbReference type="EMBL" id="JAVHJS010000004">
    <property type="protein sequence ID" value="KAK2860750.1"/>
    <property type="molecule type" value="Genomic_DNA"/>
</dbReference>
<accession>A0AA88NJC3</accession>
<dbReference type="InterPro" id="IPR007110">
    <property type="entry name" value="Ig-like_dom"/>
</dbReference>
<sequence length="175" mass="20433">MLSKDSDTIKNQVKRPQVSVYPVSNPQENGKVVLLCQARCMFPNLVRFTWQAEYQSGRKVELKDVEQLEQRDEDQIQITSMLIVDVKKAMSNNFICTVQHDSSFKEQRFVIPKETIFKCTNAQILSLFQLSHNLYLFSVSYVILLVKNVLYFCFLSVLLWTRNRVNEETVRSKAN</sequence>
<reference evidence="3" key="1">
    <citation type="submission" date="2023-08" db="EMBL/GenBank/DDBJ databases">
        <title>Pelteobagrus vachellii genome.</title>
        <authorList>
            <person name="Liu H."/>
        </authorList>
    </citation>
    <scope>NUCLEOTIDE SEQUENCE</scope>
    <source>
        <strain evidence="3">PRFRI_2022a</strain>
        <tissue evidence="3">Muscle</tissue>
    </source>
</reference>
<keyword evidence="1" id="KW-0472">Membrane</keyword>
<dbReference type="Pfam" id="PF07654">
    <property type="entry name" value="C1-set"/>
    <property type="match status" value="1"/>
</dbReference>
<feature type="domain" description="Ig-like" evidence="2">
    <location>
        <begin position="16"/>
        <end position="112"/>
    </location>
</feature>
<keyword evidence="1" id="KW-1133">Transmembrane helix</keyword>
<dbReference type="PROSITE" id="PS50835">
    <property type="entry name" value="IG_LIKE"/>
    <property type="match status" value="1"/>
</dbReference>
<name>A0AA88NJC3_TACVA</name>
<organism evidence="3 4">
    <name type="scientific">Tachysurus vachellii</name>
    <name type="common">Darkbarbel catfish</name>
    <name type="synonym">Pelteobagrus vachellii</name>
    <dbReference type="NCBI Taxonomy" id="175792"/>
    <lineage>
        <taxon>Eukaryota</taxon>
        <taxon>Metazoa</taxon>
        <taxon>Chordata</taxon>
        <taxon>Craniata</taxon>
        <taxon>Vertebrata</taxon>
        <taxon>Euteleostomi</taxon>
        <taxon>Actinopterygii</taxon>
        <taxon>Neopterygii</taxon>
        <taxon>Teleostei</taxon>
        <taxon>Ostariophysi</taxon>
        <taxon>Siluriformes</taxon>
        <taxon>Bagridae</taxon>
        <taxon>Tachysurus</taxon>
    </lineage>
</organism>
<dbReference type="InterPro" id="IPR036179">
    <property type="entry name" value="Ig-like_dom_sf"/>
</dbReference>
<keyword evidence="4" id="KW-1185">Reference proteome</keyword>
<comment type="caution">
    <text evidence="3">The sequence shown here is derived from an EMBL/GenBank/DDBJ whole genome shotgun (WGS) entry which is preliminary data.</text>
</comment>
<proteinExistence type="predicted"/>
<dbReference type="InterPro" id="IPR013783">
    <property type="entry name" value="Ig-like_fold"/>
</dbReference>
<dbReference type="Gene3D" id="2.60.40.10">
    <property type="entry name" value="Immunoglobulins"/>
    <property type="match status" value="1"/>
</dbReference>
<dbReference type="AlphaFoldDB" id="A0AA88NJC3"/>
<gene>
    <name evidence="3" type="ORF">Q7C36_004916</name>
</gene>
<evidence type="ECO:0000313" key="3">
    <source>
        <dbReference type="EMBL" id="KAK2860750.1"/>
    </source>
</evidence>
<keyword evidence="1" id="KW-0812">Transmembrane</keyword>
<dbReference type="Proteomes" id="UP001187315">
    <property type="component" value="Unassembled WGS sequence"/>
</dbReference>
<feature type="transmembrane region" description="Helical" evidence="1">
    <location>
        <begin position="134"/>
        <end position="160"/>
    </location>
</feature>
<evidence type="ECO:0000256" key="1">
    <source>
        <dbReference type="SAM" id="Phobius"/>
    </source>
</evidence>